<sequence length="212" mass="24293">MYFGNWDYIDDPSALCEYPAILDMFTNDHIRPGKRHISADLAMQGRDRFVGGYWEGMVCYVSIDKAKSTPKEIEDDLNELKLHNGVGNSQIVADSDGLGQYLSGYIKNIREFHGGARTSEKKYANKKAECAWYLAQLINKREIKVICSAEQQENIIKELSICLKRDNTYADTQKKKLISKDQMKKLLGHSPDYLDMLLMRMYFEVSQPIFAG</sequence>
<reference evidence="1" key="1">
    <citation type="journal article" date="2014" name="Front. Microbiol.">
        <title>High frequency of phylogenetically diverse reductive dehalogenase-homologous genes in deep subseafloor sedimentary metagenomes.</title>
        <authorList>
            <person name="Kawai M."/>
            <person name="Futagami T."/>
            <person name="Toyoda A."/>
            <person name="Takaki Y."/>
            <person name="Nishi S."/>
            <person name="Hori S."/>
            <person name="Arai W."/>
            <person name="Tsubouchi T."/>
            <person name="Morono Y."/>
            <person name="Uchiyama I."/>
            <person name="Ito T."/>
            <person name="Fujiyama A."/>
            <person name="Inagaki F."/>
            <person name="Takami H."/>
        </authorList>
    </citation>
    <scope>NUCLEOTIDE SEQUENCE</scope>
    <source>
        <strain evidence="1">Expedition CK06-06</strain>
    </source>
</reference>
<comment type="caution">
    <text evidence="1">The sequence shown here is derived from an EMBL/GenBank/DDBJ whole genome shotgun (WGS) entry which is preliminary data.</text>
</comment>
<dbReference type="Gene3D" id="3.30.420.240">
    <property type="match status" value="1"/>
</dbReference>
<protein>
    <recommendedName>
        <fullName evidence="2">Terminase large subunit gp17-like C-terminal domain-containing protein</fullName>
    </recommendedName>
</protein>
<organism evidence="1">
    <name type="scientific">marine sediment metagenome</name>
    <dbReference type="NCBI Taxonomy" id="412755"/>
    <lineage>
        <taxon>unclassified sequences</taxon>
        <taxon>metagenomes</taxon>
        <taxon>ecological metagenomes</taxon>
    </lineage>
</organism>
<accession>X1B656</accession>
<proteinExistence type="predicted"/>
<dbReference type="AlphaFoldDB" id="X1B656"/>
<evidence type="ECO:0000313" key="1">
    <source>
        <dbReference type="EMBL" id="GAG67476.1"/>
    </source>
</evidence>
<gene>
    <name evidence="1" type="ORF">S01H4_15188</name>
</gene>
<dbReference type="EMBL" id="BART01006654">
    <property type="protein sequence ID" value="GAG67476.1"/>
    <property type="molecule type" value="Genomic_DNA"/>
</dbReference>
<name>X1B656_9ZZZZ</name>
<evidence type="ECO:0008006" key="2">
    <source>
        <dbReference type="Google" id="ProtNLM"/>
    </source>
</evidence>